<name>A0A8J3F803_9BURK</name>
<evidence type="ECO:0000313" key="3">
    <source>
        <dbReference type="Proteomes" id="UP000627205"/>
    </source>
</evidence>
<dbReference type="Proteomes" id="UP000627205">
    <property type="component" value="Unassembled WGS sequence"/>
</dbReference>
<evidence type="ECO:0000313" key="2">
    <source>
        <dbReference type="EMBL" id="GGI52983.1"/>
    </source>
</evidence>
<gene>
    <name evidence="2" type="ORF">GCM10011430_01570</name>
</gene>
<protein>
    <submittedName>
        <fullName evidence="2">Uncharacterized protein</fullName>
    </submittedName>
</protein>
<dbReference type="RefSeq" id="WP_188419082.1">
    <property type="nucleotide sequence ID" value="NZ_BMDP01000001.1"/>
</dbReference>
<feature type="compositionally biased region" description="Basic and acidic residues" evidence="1">
    <location>
        <begin position="38"/>
        <end position="54"/>
    </location>
</feature>
<reference evidence="2" key="2">
    <citation type="submission" date="2020-09" db="EMBL/GenBank/DDBJ databases">
        <authorList>
            <person name="Sun Q."/>
            <person name="Sedlacek I."/>
        </authorList>
    </citation>
    <scope>NUCLEOTIDE SEQUENCE</scope>
    <source>
        <strain evidence="2">CCM 7664</strain>
    </source>
</reference>
<sequence length="54" mass="5964">MRTQDEKPSREKPATPATTGYGNDPRAKAADNLEQDNEEKLGEHLDDKHDKTGG</sequence>
<evidence type="ECO:0000256" key="1">
    <source>
        <dbReference type="SAM" id="MobiDB-lite"/>
    </source>
</evidence>
<organism evidence="2 3">
    <name type="scientific">Oxalicibacterium solurbis</name>
    <dbReference type="NCBI Taxonomy" id="69280"/>
    <lineage>
        <taxon>Bacteria</taxon>
        <taxon>Pseudomonadati</taxon>
        <taxon>Pseudomonadota</taxon>
        <taxon>Betaproteobacteria</taxon>
        <taxon>Burkholderiales</taxon>
        <taxon>Oxalobacteraceae</taxon>
        <taxon>Oxalicibacterium</taxon>
    </lineage>
</organism>
<proteinExistence type="predicted"/>
<comment type="caution">
    <text evidence="2">The sequence shown here is derived from an EMBL/GenBank/DDBJ whole genome shotgun (WGS) entry which is preliminary data.</text>
</comment>
<keyword evidence="3" id="KW-1185">Reference proteome</keyword>
<feature type="compositionally biased region" description="Basic and acidic residues" evidence="1">
    <location>
        <begin position="1"/>
        <end position="13"/>
    </location>
</feature>
<dbReference type="AlphaFoldDB" id="A0A8J3F803"/>
<dbReference type="EMBL" id="BMDP01000001">
    <property type="protein sequence ID" value="GGI52983.1"/>
    <property type="molecule type" value="Genomic_DNA"/>
</dbReference>
<feature type="region of interest" description="Disordered" evidence="1">
    <location>
        <begin position="1"/>
        <end position="54"/>
    </location>
</feature>
<accession>A0A8J3F803</accession>
<reference evidence="2" key="1">
    <citation type="journal article" date="2014" name="Int. J. Syst. Evol. Microbiol.">
        <title>Complete genome sequence of Corynebacterium casei LMG S-19264T (=DSM 44701T), isolated from a smear-ripened cheese.</title>
        <authorList>
            <consortium name="US DOE Joint Genome Institute (JGI-PGF)"/>
            <person name="Walter F."/>
            <person name="Albersmeier A."/>
            <person name="Kalinowski J."/>
            <person name="Ruckert C."/>
        </authorList>
    </citation>
    <scope>NUCLEOTIDE SEQUENCE</scope>
    <source>
        <strain evidence="2">CCM 7664</strain>
    </source>
</reference>